<evidence type="ECO:0000256" key="2">
    <source>
        <dbReference type="ARBA" id="ARBA00010846"/>
    </source>
</evidence>
<comment type="similarity">
    <text evidence="2">Belongs to the Tdpoz family.</text>
</comment>
<dbReference type="Gramene" id="TraesWEE_scaffold_101896_01G000100.1">
    <property type="protein sequence ID" value="TraesWEE_scaffold_101896_01G000100.1"/>
    <property type="gene ID" value="TraesWEE_scaffold_101896_01G000100"/>
</dbReference>
<reference evidence="4" key="1">
    <citation type="submission" date="2018-08" db="EMBL/GenBank/DDBJ databases">
        <authorList>
            <person name="Rossello M."/>
        </authorList>
    </citation>
    <scope>NUCLEOTIDE SEQUENCE [LARGE SCALE GENOMIC DNA]</scope>
    <source>
        <strain evidence="4">cv. Chinese Spring</strain>
    </source>
</reference>
<dbReference type="Gramene" id="TraesCS7B02G080600.1">
    <property type="protein sequence ID" value="TraesCS7B02G080600.1.cds1"/>
    <property type="gene ID" value="TraesCS7B02G080600"/>
</dbReference>
<dbReference type="InterPro" id="IPR045005">
    <property type="entry name" value="BPM1-6"/>
</dbReference>
<dbReference type="EnsemblPlants" id="TraesCS7B02G080600.1">
    <property type="protein sequence ID" value="TraesCS7B02G080600.1.cds1"/>
    <property type="gene ID" value="TraesCS7B02G080600"/>
</dbReference>
<dbReference type="OrthoDB" id="413675at2759"/>
<dbReference type="Gramene" id="TraesCS7B03G0216400.1">
    <property type="protein sequence ID" value="TraesCS7B03G0216400.1.CDS1"/>
    <property type="gene ID" value="TraesCS7B03G0216400"/>
</dbReference>
<dbReference type="Gramene" id="TraesCAD_scaffold_090165_01G000100.1">
    <property type="protein sequence ID" value="TraesCAD_scaffold_090165_01G000100.1"/>
    <property type="gene ID" value="TraesCAD_scaffold_090165_01G000100"/>
</dbReference>
<dbReference type="Gene3D" id="1.25.40.420">
    <property type="match status" value="1"/>
</dbReference>
<dbReference type="Pfam" id="PF24570">
    <property type="entry name" value="BACK_BPM_SPOP"/>
    <property type="match status" value="1"/>
</dbReference>
<dbReference type="CDD" id="cd18280">
    <property type="entry name" value="BTB_POZ_BPM_plant"/>
    <property type="match status" value="1"/>
</dbReference>
<keyword evidence="5" id="KW-1185">Reference proteome</keyword>
<organism evidence="4">
    <name type="scientific">Triticum aestivum</name>
    <name type="common">Wheat</name>
    <dbReference type="NCBI Taxonomy" id="4565"/>
    <lineage>
        <taxon>Eukaryota</taxon>
        <taxon>Viridiplantae</taxon>
        <taxon>Streptophyta</taxon>
        <taxon>Embryophyta</taxon>
        <taxon>Tracheophyta</taxon>
        <taxon>Spermatophyta</taxon>
        <taxon>Magnoliopsida</taxon>
        <taxon>Liliopsida</taxon>
        <taxon>Poales</taxon>
        <taxon>Poaceae</taxon>
        <taxon>BOP clade</taxon>
        <taxon>Pooideae</taxon>
        <taxon>Triticodae</taxon>
        <taxon>Triticeae</taxon>
        <taxon>Triticinae</taxon>
        <taxon>Triticum</taxon>
    </lineage>
</organism>
<evidence type="ECO:0000313" key="5">
    <source>
        <dbReference type="Proteomes" id="UP000019116"/>
    </source>
</evidence>
<dbReference type="PANTHER" id="PTHR26379:SF485">
    <property type="entry name" value="BTB DOMAIN-CONTAINING PROTEIN"/>
    <property type="match status" value="1"/>
</dbReference>
<dbReference type="PANTHER" id="PTHR26379">
    <property type="entry name" value="BTB/POZ AND MATH DOMAIN-CONTAINING PROTEIN 1"/>
    <property type="match status" value="1"/>
</dbReference>
<dbReference type="SMR" id="A0A3B6SA16"/>
<dbReference type="AlphaFoldDB" id="A0A3B6SA16"/>
<proteinExistence type="inferred from homology"/>
<dbReference type="SUPFAM" id="SSF54695">
    <property type="entry name" value="POZ domain"/>
    <property type="match status" value="1"/>
</dbReference>
<dbReference type="Gene3D" id="3.30.710.10">
    <property type="entry name" value="Potassium Channel Kv1.1, Chain A"/>
    <property type="match status" value="1"/>
</dbReference>
<dbReference type="OMA" id="EMHSCTE"/>
<dbReference type="Gramene" id="TraesROB_scaffold_132401_01G000100.1">
    <property type="protein sequence ID" value="TraesROB_scaffold_132401_01G000100.1"/>
    <property type="gene ID" value="TraesROB_scaffold_132401_01G000100"/>
</dbReference>
<name>A0A3B6SA16_WHEAT</name>
<dbReference type="Proteomes" id="UP000019116">
    <property type="component" value="Chromosome 7B"/>
</dbReference>
<dbReference type="GO" id="GO:0016567">
    <property type="term" value="P:protein ubiquitination"/>
    <property type="evidence" value="ECO:0007669"/>
    <property type="project" value="InterPro"/>
</dbReference>
<feature type="domain" description="BTB" evidence="3">
    <location>
        <begin position="51"/>
        <end position="118"/>
    </location>
</feature>
<dbReference type="InterPro" id="IPR000210">
    <property type="entry name" value="BTB/POZ_dom"/>
</dbReference>
<evidence type="ECO:0000313" key="4">
    <source>
        <dbReference type="EnsemblPlants" id="TraesCS7B02G080600.1.cds1"/>
    </source>
</evidence>
<comment type="pathway">
    <text evidence="1">Protein modification; protein ubiquitination.</text>
</comment>
<dbReference type="Gramene" id="TraesCLE_scaffold_065953_01G000100.1">
    <property type="protein sequence ID" value="TraesCLE_scaffold_065953_01G000100.1"/>
    <property type="gene ID" value="TraesCLE_scaffold_065953_01G000100"/>
</dbReference>
<reference evidence="4" key="2">
    <citation type="submission" date="2018-10" db="UniProtKB">
        <authorList>
            <consortium name="EnsemblPlants"/>
        </authorList>
    </citation>
    <scope>IDENTIFICATION</scope>
</reference>
<protein>
    <recommendedName>
        <fullName evidence="3">BTB domain-containing protein</fullName>
    </recommendedName>
</protein>
<evidence type="ECO:0000259" key="3">
    <source>
        <dbReference type="PROSITE" id="PS50097"/>
    </source>
</evidence>
<dbReference type="PROSITE" id="PS50097">
    <property type="entry name" value="BTB"/>
    <property type="match status" value="1"/>
</dbReference>
<dbReference type="Gramene" id="TraesKAR7B01G0064340.1">
    <property type="protein sequence ID" value="cds.TraesKAR7B01G0064340.1"/>
    <property type="gene ID" value="TraesKAR7B01G0064340"/>
</dbReference>
<dbReference type="InterPro" id="IPR056423">
    <property type="entry name" value="BACK_BPM_SPOP"/>
</dbReference>
<evidence type="ECO:0000256" key="1">
    <source>
        <dbReference type="ARBA" id="ARBA00004906"/>
    </source>
</evidence>
<dbReference type="Pfam" id="PF00651">
    <property type="entry name" value="BTB"/>
    <property type="match status" value="1"/>
</dbReference>
<sequence>MRSDVDSLFAAHSAATLVCGAVLVRGDDPVPVPASDIGDHLGRLLDRADGSDVSFSVAGETFRAHRAVLAARSPVFRAELFGSMAEAAMPCITLHDIEPSTFRVLLRFVYTDRLPTDKELPSSSETTELFQRVLAAADRYDLGRLKFLCAHKLWESVSVETVATTLGYAEMHNCPELKKRCLDFFMADKNFKKVVVTDGYFWLIQRFPSIIYDIRAPVDET</sequence>
<accession>A0A3B6SA16</accession>
<dbReference type="SMART" id="SM00225">
    <property type="entry name" value="BTB"/>
    <property type="match status" value="1"/>
</dbReference>
<dbReference type="InterPro" id="IPR011333">
    <property type="entry name" value="SKP1/BTB/POZ_sf"/>
</dbReference>
<dbReference type="STRING" id="4565.A0A3B6SA16"/>